<evidence type="ECO:0000313" key="25">
    <source>
        <dbReference type="EMBL" id="QYX81778.1"/>
    </source>
</evidence>
<keyword evidence="10" id="KW-0443">Lipid metabolism</keyword>
<keyword evidence="12" id="KW-0966">Cell projection</keyword>
<evidence type="ECO:0000256" key="9">
    <source>
        <dbReference type="ARBA" id="ARBA00022946"/>
    </source>
</evidence>
<evidence type="ECO:0000256" key="2">
    <source>
        <dbReference type="ARBA" id="ARBA00004496"/>
    </source>
</evidence>
<evidence type="ECO:0000256" key="20">
    <source>
        <dbReference type="ARBA" id="ARBA00047734"/>
    </source>
</evidence>
<evidence type="ECO:0000256" key="6">
    <source>
        <dbReference type="ARBA" id="ARBA00022703"/>
    </source>
</evidence>
<dbReference type="CDD" id="cd03443">
    <property type="entry name" value="PaaI_thioesterase"/>
    <property type="match status" value="1"/>
</dbReference>
<dbReference type="SUPFAM" id="SSF54637">
    <property type="entry name" value="Thioesterase/thiol ester dehydrase-isomerase"/>
    <property type="match status" value="1"/>
</dbReference>
<evidence type="ECO:0000256" key="19">
    <source>
        <dbReference type="ARBA" id="ARBA00047588"/>
    </source>
</evidence>
<comment type="catalytic activity">
    <reaction evidence="14">
        <text>(9Z)-octadecenoyl-CoA + H2O = (9Z)-octadecenoate + CoA + H(+)</text>
        <dbReference type="Rhea" id="RHEA:40139"/>
        <dbReference type="ChEBI" id="CHEBI:15377"/>
        <dbReference type="ChEBI" id="CHEBI:15378"/>
        <dbReference type="ChEBI" id="CHEBI:30823"/>
        <dbReference type="ChEBI" id="CHEBI:57287"/>
        <dbReference type="ChEBI" id="CHEBI:57387"/>
    </reaction>
    <physiologicalReaction direction="left-to-right" evidence="14">
        <dbReference type="Rhea" id="RHEA:40140"/>
    </physiologicalReaction>
</comment>
<comment type="similarity">
    <text evidence="15">Belongs to the THEM4/THEM5 thioesterase family.</text>
</comment>
<keyword evidence="7" id="KW-0378">Hydrolase</keyword>
<feature type="domain" description="Thioesterase" evidence="24">
    <location>
        <begin position="126"/>
        <end position="192"/>
    </location>
</feature>
<dbReference type="Proteomes" id="UP000827138">
    <property type="component" value="Chromosome"/>
</dbReference>
<keyword evidence="8" id="KW-0276">Fatty acid metabolism</keyword>
<gene>
    <name evidence="25" type="ORF">K1J60_39115</name>
</gene>
<evidence type="ECO:0000256" key="15">
    <source>
        <dbReference type="ARBA" id="ARBA00038456"/>
    </source>
</evidence>
<evidence type="ECO:0000256" key="5">
    <source>
        <dbReference type="ARBA" id="ARBA00022490"/>
    </source>
</evidence>
<dbReference type="InterPro" id="IPR006683">
    <property type="entry name" value="Thioestr_dom"/>
</dbReference>
<dbReference type="InterPro" id="IPR052365">
    <property type="entry name" value="THEM4/THEM5_acyl-CoA_thioest"/>
</dbReference>
<keyword evidence="11" id="KW-0472">Membrane</keyword>
<evidence type="ECO:0000256" key="16">
    <source>
        <dbReference type="ARBA" id="ARBA00038848"/>
    </source>
</evidence>
<reference evidence="25 26" key="1">
    <citation type="submission" date="2021-08" db="EMBL/GenBank/DDBJ databases">
        <authorList>
            <person name="Ping M."/>
        </authorList>
    </citation>
    <scope>NUCLEOTIDE SEQUENCE [LARGE SCALE GENOMIC DNA]</scope>
    <source>
        <strain evidence="25 26">MG28</strain>
    </source>
</reference>
<evidence type="ECO:0000256" key="1">
    <source>
        <dbReference type="ARBA" id="ARBA00004170"/>
    </source>
</evidence>
<keyword evidence="26" id="KW-1185">Reference proteome</keyword>
<evidence type="ECO:0000313" key="26">
    <source>
        <dbReference type="Proteomes" id="UP000827138"/>
    </source>
</evidence>
<dbReference type="PANTHER" id="PTHR12418:SF19">
    <property type="entry name" value="ACYL-COENZYME A THIOESTERASE THEM4"/>
    <property type="match status" value="1"/>
</dbReference>
<dbReference type="RefSeq" id="WP_220650345.1">
    <property type="nucleotide sequence ID" value="NZ_CP080647.1"/>
</dbReference>
<organism evidence="25 26">
    <name type="scientific">Streptomyces akebiae</name>
    <dbReference type="NCBI Taxonomy" id="2865673"/>
    <lineage>
        <taxon>Bacteria</taxon>
        <taxon>Bacillati</taxon>
        <taxon>Actinomycetota</taxon>
        <taxon>Actinomycetes</taxon>
        <taxon>Kitasatosporales</taxon>
        <taxon>Streptomycetaceae</taxon>
        <taxon>Streptomyces</taxon>
    </lineage>
</organism>
<comment type="catalytic activity">
    <reaction evidence="19">
        <text>octanoyl-CoA + H2O = octanoate + CoA + H(+)</text>
        <dbReference type="Rhea" id="RHEA:30143"/>
        <dbReference type="ChEBI" id="CHEBI:15377"/>
        <dbReference type="ChEBI" id="CHEBI:15378"/>
        <dbReference type="ChEBI" id="CHEBI:25646"/>
        <dbReference type="ChEBI" id="CHEBI:57287"/>
        <dbReference type="ChEBI" id="CHEBI:57386"/>
    </reaction>
    <physiologicalReaction direction="left-to-right" evidence="19">
        <dbReference type="Rhea" id="RHEA:30144"/>
    </physiologicalReaction>
</comment>
<keyword evidence="4" id="KW-1003">Cell membrane</keyword>
<evidence type="ECO:0000256" key="11">
    <source>
        <dbReference type="ARBA" id="ARBA00023136"/>
    </source>
</evidence>
<evidence type="ECO:0000256" key="4">
    <source>
        <dbReference type="ARBA" id="ARBA00022475"/>
    </source>
</evidence>
<protein>
    <recommendedName>
        <fullName evidence="17">Acyl-coenzyme A thioesterase THEM4</fullName>
        <ecNumber evidence="16">3.1.2.2</ecNumber>
    </recommendedName>
    <alternativeName>
        <fullName evidence="18">Thioesterase superfamily member 4</fullName>
    </alternativeName>
</protein>
<evidence type="ECO:0000256" key="13">
    <source>
        <dbReference type="ARBA" id="ARBA00035852"/>
    </source>
</evidence>
<dbReference type="Pfam" id="PF03061">
    <property type="entry name" value="4HBT"/>
    <property type="match status" value="1"/>
</dbReference>
<evidence type="ECO:0000256" key="18">
    <source>
        <dbReference type="ARBA" id="ARBA00043210"/>
    </source>
</evidence>
<evidence type="ECO:0000259" key="24">
    <source>
        <dbReference type="Pfam" id="PF03061"/>
    </source>
</evidence>
<comment type="catalytic activity">
    <reaction evidence="13">
        <text>(5Z,8Z,11Z,14Z)-eicosatetraenoyl-CoA + H2O = (5Z,8Z,11Z,14Z)-eicosatetraenoate + CoA + H(+)</text>
        <dbReference type="Rhea" id="RHEA:40151"/>
        <dbReference type="ChEBI" id="CHEBI:15377"/>
        <dbReference type="ChEBI" id="CHEBI:15378"/>
        <dbReference type="ChEBI" id="CHEBI:32395"/>
        <dbReference type="ChEBI" id="CHEBI:57287"/>
        <dbReference type="ChEBI" id="CHEBI:57368"/>
    </reaction>
    <physiologicalReaction direction="left-to-right" evidence="13">
        <dbReference type="Rhea" id="RHEA:40152"/>
    </physiologicalReaction>
</comment>
<keyword evidence="5" id="KW-0963">Cytoplasm</keyword>
<keyword evidence="6" id="KW-0053">Apoptosis</keyword>
<comment type="subcellular location">
    <subcellularLocation>
        <location evidence="3">Cell projection</location>
        <location evidence="3">Ruffle membrane</location>
    </subcellularLocation>
    <subcellularLocation>
        <location evidence="2">Cytoplasm</location>
    </subcellularLocation>
    <subcellularLocation>
        <location evidence="1">Membrane</location>
        <topology evidence="1">Peripheral membrane protein</topology>
    </subcellularLocation>
</comment>
<comment type="catalytic activity">
    <reaction evidence="21">
        <text>decanoyl-CoA + H2O = decanoate + CoA + H(+)</text>
        <dbReference type="Rhea" id="RHEA:40059"/>
        <dbReference type="ChEBI" id="CHEBI:15377"/>
        <dbReference type="ChEBI" id="CHEBI:15378"/>
        <dbReference type="ChEBI" id="CHEBI:27689"/>
        <dbReference type="ChEBI" id="CHEBI:57287"/>
        <dbReference type="ChEBI" id="CHEBI:61430"/>
    </reaction>
    <physiologicalReaction direction="left-to-right" evidence="21">
        <dbReference type="Rhea" id="RHEA:40060"/>
    </physiologicalReaction>
</comment>
<evidence type="ECO:0000256" key="12">
    <source>
        <dbReference type="ARBA" id="ARBA00023273"/>
    </source>
</evidence>
<evidence type="ECO:0000256" key="3">
    <source>
        <dbReference type="ARBA" id="ARBA00004632"/>
    </source>
</evidence>
<evidence type="ECO:0000256" key="10">
    <source>
        <dbReference type="ARBA" id="ARBA00023098"/>
    </source>
</evidence>
<dbReference type="Gene3D" id="3.10.129.10">
    <property type="entry name" value="Hotdog Thioesterase"/>
    <property type="match status" value="1"/>
</dbReference>
<proteinExistence type="inferred from homology"/>
<dbReference type="InterPro" id="IPR029069">
    <property type="entry name" value="HotDog_dom_sf"/>
</dbReference>
<evidence type="ECO:0000256" key="17">
    <source>
        <dbReference type="ARBA" id="ARBA00040123"/>
    </source>
</evidence>
<dbReference type="EMBL" id="CP080647">
    <property type="protein sequence ID" value="QYX81778.1"/>
    <property type="molecule type" value="Genomic_DNA"/>
</dbReference>
<sequence length="227" mass="24002">MNSPLSASSRTPQDPAAENLKHQREAIAALGHELRLLVDATVRTEASPETTQRLADGVRALTGQLIGRRRSPADIPEVDEFPGGVRMYSPVTGPGSPMAPPMRVAPYEGGVVGRCLLGIAHEGPPGYGHGGISAMLLDELMGWACAAAGRPGMTISLQTRYRGPVPLETPLRVRAHVTATDDRKIYTKGSIATEEAPSTVLVEADGIFVAPDPDVARALFPILDNAQ</sequence>
<evidence type="ECO:0000256" key="7">
    <source>
        <dbReference type="ARBA" id="ARBA00022801"/>
    </source>
</evidence>
<evidence type="ECO:0000256" key="14">
    <source>
        <dbReference type="ARBA" id="ARBA00037002"/>
    </source>
</evidence>
<comment type="catalytic activity">
    <reaction evidence="22">
        <text>dodecanoyl-CoA + H2O = dodecanoate + CoA + H(+)</text>
        <dbReference type="Rhea" id="RHEA:30135"/>
        <dbReference type="ChEBI" id="CHEBI:15377"/>
        <dbReference type="ChEBI" id="CHEBI:15378"/>
        <dbReference type="ChEBI" id="CHEBI:18262"/>
        <dbReference type="ChEBI" id="CHEBI:57287"/>
        <dbReference type="ChEBI" id="CHEBI:57375"/>
    </reaction>
    <physiologicalReaction direction="left-to-right" evidence="22">
        <dbReference type="Rhea" id="RHEA:30136"/>
    </physiologicalReaction>
</comment>
<comment type="catalytic activity">
    <reaction evidence="20">
        <text>hexadecanoyl-CoA + H2O = hexadecanoate + CoA + H(+)</text>
        <dbReference type="Rhea" id="RHEA:16645"/>
        <dbReference type="ChEBI" id="CHEBI:7896"/>
        <dbReference type="ChEBI" id="CHEBI:15377"/>
        <dbReference type="ChEBI" id="CHEBI:15378"/>
        <dbReference type="ChEBI" id="CHEBI:57287"/>
        <dbReference type="ChEBI" id="CHEBI:57379"/>
        <dbReference type="EC" id="3.1.2.2"/>
    </reaction>
    <physiologicalReaction direction="left-to-right" evidence="20">
        <dbReference type="Rhea" id="RHEA:16646"/>
    </physiologicalReaction>
</comment>
<evidence type="ECO:0000256" key="23">
    <source>
        <dbReference type="ARBA" id="ARBA00048180"/>
    </source>
</evidence>
<evidence type="ECO:0000256" key="8">
    <source>
        <dbReference type="ARBA" id="ARBA00022832"/>
    </source>
</evidence>
<dbReference type="PANTHER" id="PTHR12418">
    <property type="entry name" value="ACYL-COENZYME A THIOESTERASE THEM4"/>
    <property type="match status" value="1"/>
</dbReference>
<comment type="catalytic activity">
    <reaction evidence="23">
        <text>tetradecanoyl-CoA + H2O = tetradecanoate + CoA + H(+)</text>
        <dbReference type="Rhea" id="RHEA:40119"/>
        <dbReference type="ChEBI" id="CHEBI:15377"/>
        <dbReference type="ChEBI" id="CHEBI:15378"/>
        <dbReference type="ChEBI" id="CHEBI:30807"/>
        <dbReference type="ChEBI" id="CHEBI:57287"/>
        <dbReference type="ChEBI" id="CHEBI:57385"/>
    </reaction>
    <physiologicalReaction direction="left-to-right" evidence="23">
        <dbReference type="Rhea" id="RHEA:40120"/>
    </physiologicalReaction>
</comment>
<evidence type="ECO:0000256" key="21">
    <source>
        <dbReference type="ARBA" id="ARBA00047969"/>
    </source>
</evidence>
<keyword evidence="9" id="KW-0809">Transit peptide</keyword>
<evidence type="ECO:0000256" key="22">
    <source>
        <dbReference type="ARBA" id="ARBA00048074"/>
    </source>
</evidence>
<accession>A0ABX8Y1K3</accession>
<name>A0ABX8Y1K3_9ACTN</name>
<dbReference type="EC" id="3.1.2.2" evidence="16"/>